<name>A0ABU6MHJ8_9BACI</name>
<gene>
    <name evidence="1" type="ORF">P4T90_05410</name>
</gene>
<protein>
    <submittedName>
        <fullName evidence="1">Uncharacterized protein</fullName>
    </submittedName>
</protein>
<keyword evidence="2" id="KW-1185">Reference proteome</keyword>
<evidence type="ECO:0000313" key="1">
    <source>
        <dbReference type="EMBL" id="MED1202530.1"/>
    </source>
</evidence>
<sequence>MRKKIYLTKATETKNALELSAENAVSLQNIKGTGRVIVDSDSLAFVYLAEDDQDYTYIYLPEAVWPEVHAAIENQKTIEAIFKDGRMELVQLKEELQYLIENIEGNSNYGEEMVSKVEAIFGSNS</sequence>
<organism evidence="1 2">
    <name type="scientific">Heyndrickxia acidicola</name>
    <dbReference type="NCBI Taxonomy" id="209389"/>
    <lineage>
        <taxon>Bacteria</taxon>
        <taxon>Bacillati</taxon>
        <taxon>Bacillota</taxon>
        <taxon>Bacilli</taxon>
        <taxon>Bacillales</taxon>
        <taxon>Bacillaceae</taxon>
        <taxon>Heyndrickxia</taxon>
    </lineage>
</organism>
<dbReference type="InterPro" id="IPR020908">
    <property type="entry name" value="UPF0738"/>
</dbReference>
<proteinExistence type="predicted"/>
<dbReference type="Pfam" id="PF19785">
    <property type="entry name" value="UPF0738"/>
    <property type="match status" value="1"/>
</dbReference>
<accession>A0ABU6MHJ8</accession>
<comment type="caution">
    <text evidence="1">The sequence shown here is derived from an EMBL/GenBank/DDBJ whole genome shotgun (WGS) entry which is preliminary data.</text>
</comment>
<evidence type="ECO:0000313" key="2">
    <source>
        <dbReference type="Proteomes" id="UP001341444"/>
    </source>
</evidence>
<reference evidence="1 2" key="1">
    <citation type="submission" date="2023-03" db="EMBL/GenBank/DDBJ databases">
        <title>Bacillus Genome Sequencing.</title>
        <authorList>
            <person name="Dunlap C."/>
        </authorList>
    </citation>
    <scope>NUCLEOTIDE SEQUENCE [LARGE SCALE GENOMIC DNA]</scope>
    <source>
        <strain evidence="1 2">B-23453</strain>
    </source>
</reference>
<dbReference type="RefSeq" id="WP_066265546.1">
    <property type="nucleotide sequence ID" value="NZ_JARMAB010000006.1"/>
</dbReference>
<dbReference type="Proteomes" id="UP001341444">
    <property type="component" value="Unassembled WGS sequence"/>
</dbReference>
<dbReference type="EMBL" id="JARMAB010000006">
    <property type="protein sequence ID" value="MED1202530.1"/>
    <property type="molecule type" value="Genomic_DNA"/>
</dbReference>